<dbReference type="Proteomes" id="UP000626148">
    <property type="component" value="Unassembled WGS sequence"/>
</dbReference>
<dbReference type="AlphaFoldDB" id="A0A918KJ24"/>
<comment type="caution">
    <text evidence="2">The sequence shown here is derived from an EMBL/GenBank/DDBJ whole genome shotgun (WGS) entry which is preliminary data.</text>
</comment>
<keyword evidence="1" id="KW-1133">Transmembrane helix</keyword>
<protein>
    <submittedName>
        <fullName evidence="2">Uncharacterized protein</fullName>
    </submittedName>
</protein>
<keyword evidence="3" id="KW-1185">Reference proteome</keyword>
<feature type="transmembrane region" description="Helical" evidence="1">
    <location>
        <begin position="35"/>
        <end position="56"/>
    </location>
</feature>
<organism evidence="2 3">
    <name type="scientific">Saccharospirillum salsuginis</name>
    <dbReference type="NCBI Taxonomy" id="418750"/>
    <lineage>
        <taxon>Bacteria</taxon>
        <taxon>Pseudomonadati</taxon>
        <taxon>Pseudomonadota</taxon>
        <taxon>Gammaproteobacteria</taxon>
        <taxon>Oceanospirillales</taxon>
        <taxon>Saccharospirillaceae</taxon>
        <taxon>Saccharospirillum</taxon>
    </lineage>
</organism>
<accession>A0A918KJ24</accession>
<evidence type="ECO:0000313" key="2">
    <source>
        <dbReference type="EMBL" id="GGX64508.1"/>
    </source>
</evidence>
<reference evidence="2" key="1">
    <citation type="journal article" date="2014" name="Int. J. Syst. Evol. Microbiol.">
        <title>Complete genome sequence of Corynebacterium casei LMG S-19264T (=DSM 44701T), isolated from a smear-ripened cheese.</title>
        <authorList>
            <consortium name="US DOE Joint Genome Institute (JGI-PGF)"/>
            <person name="Walter F."/>
            <person name="Albersmeier A."/>
            <person name="Kalinowski J."/>
            <person name="Ruckert C."/>
        </authorList>
    </citation>
    <scope>NUCLEOTIDE SEQUENCE</scope>
    <source>
        <strain evidence="2">KCTC 22169</strain>
    </source>
</reference>
<dbReference type="RefSeq" id="WP_189611135.1">
    <property type="nucleotide sequence ID" value="NZ_BMXR01000009.1"/>
</dbReference>
<dbReference type="EMBL" id="BMXR01000009">
    <property type="protein sequence ID" value="GGX64508.1"/>
    <property type="molecule type" value="Genomic_DNA"/>
</dbReference>
<keyword evidence="1" id="KW-0812">Transmembrane</keyword>
<name>A0A918KJ24_9GAMM</name>
<feature type="transmembrane region" description="Helical" evidence="1">
    <location>
        <begin position="68"/>
        <end position="94"/>
    </location>
</feature>
<gene>
    <name evidence="2" type="ORF">GCM10007392_35380</name>
</gene>
<evidence type="ECO:0000256" key="1">
    <source>
        <dbReference type="SAM" id="Phobius"/>
    </source>
</evidence>
<sequence>MPKPLTAVHMTRTLPALRKTLLDWLRRQTDSPARALKRFTTGGFVFAGGMMLVLLAGRLLPPSVGQELVVLFGLLLATLGGLYALSGYLAISLFRVLRYLLEPRE</sequence>
<evidence type="ECO:0000313" key="3">
    <source>
        <dbReference type="Proteomes" id="UP000626148"/>
    </source>
</evidence>
<keyword evidence="1" id="KW-0472">Membrane</keyword>
<proteinExistence type="predicted"/>
<reference evidence="2" key="2">
    <citation type="submission" date="2020-09" db="EMBL/GenBank/DDBJ databases">
        <authorList>
            <person name="Sun Q."/>
            <person name="Kim S."/>
        </authorList>
    </citation>
    <scope>NUCLEOTIDE SEQUENCE</scope>
    <source>
        <strain evidence="2">KCTC 22169</strain>
    </source>
</reference>